<dbReference type="InterPro" id="IPR014710">
    <property type="entry name" value="RmlC-like_jellyroll"/>
</dbReference>
<keyword evidence="6" id="KW-0408">Iron</keyword>
<evidence type="ECO:0000256" key="6">
    <source>
        <dbReference type="ARBA" id="ARBA00023004"/>
    </source>
</evidence>
<dbReference type="STRING" id="29655.A0A0K9PLV3"/>
<keyword evidence="9" id="KW-0223">Dioxygenase</keyword>
<comment type="similarity">
    <text evidence="2">Belongs to the cysteine dioxygenase family.</text>
</comment>
<comment type="cofactor">
    <cofactor evidence="1">
        <name>Fe(2+)</name>
        <dbReference type="ChEBI" id="CHEBI:29033"/>
    </cofactor>
</comment>
<dbReference type="PANTHER" id="PTHR22966">
    <property type="entry name" value="2-AMINOETHANETHIOL DIOXYGENASE"/>
    <property type="match status" value="1"/>
</dbReference>
<dbReference type="Pfam" id="PF07847">
    <property type="entry name" value="PCO_ADO"/>
    <property type="match status" value="1"/>
</dbReference>
<evidence type="ECO:0000256" key="5">
    <source>
        <dbReference type="ARBA" id="ARBA00023002"/>
    </source>
</evidence>
<dbReference type="AlphaFoldDB" id="A0A0K9PLV3"/>
<evidence type="ECO:0000313" key="9">
    <source>
        <dbReference type="EMBL" id="KMZ69200.1"/>
    </source>
</evidence>
<dbReference type="CDD" id="cd20289">
    <property type="entry name" value="cupin_ADO"/>
    <property type="match status" value="1"/>
</dbReference>
<evidence type="ECO:0000256" key="3">
    <source>
        <dbReference type="ARBA" id="ARBA00013133"/>
    </source>
</evidence>
<sequence length="289" mass="32036">MRVEKALLEGKTEELLLTETSSQPVSKKKRRRQKKSSSSSQMPNTVMRLFRACKDVFSTSNPGIVPSQEDLDRIKSILDRMKLADLNLSPQMPYFKQASVPNGKSPITYLHVYECSKFSIGIFCLPPSSAIPLHNHPGMTVLSKILYGTMHIKSYDWVDVPDESSNVTADPNLTHRQTPEVRLAKAKTDANFTSSCGASILYPTTGGNIHCFTAVTACVVLDVLGPPYSDSEGRHCTYYNVFPYENFSDEANESVVSDGEEYAWLEAKGKPEDFVVNGDLYTGPRLAGH</sequence>
<reference evidence="10" key="1">
    <citation type="journal article" date="2016" name="Nature">
        <title>The genome of the seagrass Zostera marina reveals angiosperm adaptation to the sea.</title>
        <authorList>
            <person name="Olsen J.L."/>
            <person name="Rouze P."/>
            <person name="Verhelst B."/>
            <person name="Lin Y.-C."/>
            <person name="Bayer T."/>
            <person name="Collen J."/>
            <person name="Dattolo E."/>
            <person name="De Paoli E."/>
            <person name="Dittami S."/>
            <person name="Maumus F."/>
            <person name="Michel G."/>
            <person name="Kersting A."/>
            <person name="Lauritano C."/>
            <person name="Lohaus R."/>
            <person name="Toepel M."/>
            <person name="Tonon T."/>
            <person name="Vanneste K."/>
            <person name="Amirebrahimi M."/>
            <person name="Brakel J."/>
            <person name="Bostroem C."/>
            <person name="Chovatia M."/>
            <person name="Grimwood J."/>
            <person name="Jenkins J.W."/>
            <person name="Jueterbock A."/>
            <person name="Mraz A."/>
            <person name="Stam W.T."/>
            <person name="Tice H."/>
            <person name="Bornberg-Bauer E."/>
            <person name="Green P.J."/>
            <person name="Pearson G.A."/>
            <person name="Procaccini G."/>
            <person name="Duarte C.M."/>
            <person name="Schmutz J."/>
            <person name="Reusch T.B.H."/>
            <person name="Van de Peer Y."/>
        </authorList>
    </citation>
    <scope>NUCLEOTIDE SEQUENCE [LARGE SCALE GENOMIC DNA]</scope>
    <source>
        <strain evidence="10">cv. Finnish</strain>
    </source>
</reference>
<keyword evidence="4" id="KW-0479">Metal-binding</keyword>
<evidence type="ECO:0000313" key="10">
    <source>
        <dbReference type="Proteomes" id="UP000036987"/>
    </source>
</evidence>
<dbReference type="GO" id="GO:0017172">
    <property type="term" value="F:cysteine dioxygenase activity"/>
    <property type="evidence" value="ECO:0007669"/>
    <property type="project" value="UniProtKB-EC"/>
</dbReference>
<comment type="caution">
    <text evidence="9">The sequence shown here is derived from an EMBL/GenBank/DDBJ whole genome shotgun (WGS) entry which is preliminary data.</text>
</comment>
<keyword evidence="10" id="KW-1185">Reference proteome</keyword>
<name>A0A0K9PLV3_ZOSMR</name>
<organism evidence="9 10">
    <name type="scientific">Zostera marina</name>
    <name type="common">Eelgrass</name>
    <dbReference type="NCBI Taxonomy" id="29655"/>
    <lineage>
        <taxon>Eukaryota</taxon>
        <taxon>Viridiplantae</taxon>
        <taxon>Streptophyta</taxon>
        <taxon>Embryophyta</taxon>
        <taxon>Tracheophyta</taxon>
        <taxon>Spermatophyta</taxon>
        <taxon>Magnoliopsida</taxon>
        <taxon>Liliopsida</taxon>
        <taxon>Zosteraceae</taxon>
        <taxon>Zostera</taxon>
    </lineage>
</organism>
<dbReference type="Gene3D" id="2.60.120.10">
    <property type="entry name" value="Jelly Rolls"/>
    <property type="match status" value="1"/>
</dbReference>
<dbReference type="OMA" id="ERECHAW"/>
<comment type="catalytic activity">
    <reaction evidence="7">
        <text>L-cysteine + O2 = 3-sulfino-L-alanine + H(+)</text>
        <dbReference type="Rhea" id="RHEA:20441"/>
        <dbReference type="ChEBI" id="CHEBI:15378"/>
        <dbReference type="ChEBI" id="CHEBI:15379"/>
        <dbReference type="ChEBI" id="CHEBI:35235"/>
        <dbReference type="ChEBI" id="CHEBI:61085"/>
        <dbReference type="EC" id="1.13.11.20"/>
    </reaction>
    <physiologicalReaction direction="left-to-right" evidence="7">
        <dbReference type="Rhea" id="RHEA:20442"/>
    </physiologicalReaction>
</comment>
<feature type="compositionally biased region" description="Basic residues" evidence="8">
    <location>
        <begin position="26"/>
        <end position="35"/>
    </location>
</feature>
<dbReference type="OrthoDB" id="271433at2759"/>
<dbReference type="EC" id="1.13.11.20" evidence="3"/>
<dbReference type="InterPro" id="IPR012864">
    <property type="entry name" value="PCO/ADO"/>
</dbReference>
<evidence type="ECO:0000256" key="4">
    <source>
        <dbReference type="ARBA" id="ARBA00022723"/>
    </source>
</evidence>
<evidence type="ECO:0000256" key="2">
    <source>
        <dbReference type="ARBA" id="ARBA00006622"/>
    </source>
</evidence>
<proteinExistence type="inferred from homology"/>
<dbReference type="SUPFAM" id="SSF51182">
    <property type="entry name" value="RmlC-like cupins"/>
    <property type="match status" value="1"/>
</dbReference>
<gene>
    <name evidence="9" type="ORF">ZOSMA_21G00540</name>
</gene>
<accession>A0A0K9PLV3</accession>
<feature type="region of interest" description="Disordered" evidence="8">
    <location>
        <begin position="18"/>
        <end position="42"/>
    </location>
</feature>
<dbReference type="EMBL" id="LFYR01000785">
    <property type="protein sequence ID" value="KMZ69200.1"/>
    <property type="molecule type" value="Genomic_DNA"/>
</dbReference>
<dbReference type="Proteomes" id="UP000036987">
    <property type="component" value="Unassembled WGS sequence"/>
</dbReference>
<protein>
    <recommendedName>
        <fullName evidence="3">cysteine dioxygenase</fullName>
        <ecNumber evidence="3">1.13.11.20</ecNumber>
    </recommendedName>
</protein>
<dbReference type="InterPro" id="IPR011051">
    <property type="entry name" value="RmlC_Cupin_sf"/>
</dbReference>
<dbReference type="PANTHER" id="PTHR22966:SF1">
    <property type="entry name" value="PLANT CYSTEINE OXIDASE 1"/>
    <property type="match status" value="1"/>
</dbReference>
<evidence type="ECO:0000256" key="8">
    <source>
        <dbReference type="SAM" id="MobiDB-lite"/>
    </source>
</evidence>
<keyword evidence="5" id="KW-0560">Oxidoreductase</keyword>
<evidence type="ECO:0000256" key="1">
    <source>
        <dbReference type="ARBA" id="ARBA00001954"/>
    </source>
</evidence>
<dbReference type="GO" id="GO:0046872">
    <property type="term" value="F:metal ion binding"/>
    <property type="evidence" value="ECO:0007669"/>
    <property type="project" value="UniProtKB-KW"/>
</dbReference>
<evidence type="ECO:0000256" key="7">
    <source>
        <dbReference type="ARBA" id="ARBA00024284"/>
    </source>
</evidence>
<dbReference type="GO" id="GO:0070483">
    <property type="term" value="P:detection of hypoxia"/>
    <property type="evidence" value="ECO:0007669"/>
    <property type="project" value="UniProtKB-ARBA"/>
</dbReference>